<organism evidence="4 5">
    <name type="scientific">Candidatus Kerfeldbacteria bacterium CG08_land_8_20_14_0_20_40_16</name>
    <dbReference type="NCBI Taxonomy" id="2014244"/>
    <lineage>
        <taxon>Bacteria</taxon>
        <taxon>Candidatus Kerfeldiibacteriota</taxon>
    </lineage>
</organism>
<dbReference type="GO" id="GO:0016491">
    <property type="term" value="F:oxidoreductase activity"/>
    <property type="evidence" value="ECO:0007669"/>
    <property type="project" value="UniProtKB-KW"/>
</dbReference>
<dbReference type="InterPro" id="IPR036188">
    <property type="entry name" value="FAD/NAD-bd_sf"/>
</dbReference>
<sequence>MVYELIIVGGSASAVAAGIYAARRKLNFIIISKDFGGEVANSGEIENYPGFVKTTGIELSEKFKKHLASHNVFPETGIEVKNIKQENNRFILEADKIGKAVVYEAKSVIIATGVRPRQLGIPGEEKFRGKGVSYCTVCDGPLFRNKIVATIGGGNSALESVLMLSQIASKVYLITINSELAGENTLIDKVKADKKIEIICNVNTKKIIGEQLGGGLEYKEKESSQTKRLKVDGIFVHIGHLPNSQMVDLTEKNKFGEIIVDRLGQTNIGGLFAAGDVTDIPYKQIAIATGMGVTAALSAVSYLNSN</sequence>
<dbReference type="AlphaFoldDB" id="A0A2H0YV20"/>
<dbReference type="Proteomes" id="UP000231542">
    <property type="component" value="Unassembled WGS sequence"/>
</dbReference>
<gene>
    <name evidence="4" type="ORF">COT24_03895</name>
</gene>
<name>A0A2H0YV20_9BACT</name>
<dbReference type="SUPFAM" id="SSF51905">
    <property type="entry name" value="FAD/NAD(P)-binding domain"/>
    <property type="match status" value="1"/>
</dbReference>
<protein>
    <submittedName>
        <fullName evidence="4">Pyridine nucleotide-disulfide oxidoreductase</fullName>
    </submittedName>
</protein>
<dbReference type="InterPro" id="IPR050097">
    <property type="entry name" value="Ferredoxin-NADP_redctase_2"/>
</dbReference>
<dbReference type="PRINTS" id="PR00368">
    <property type="entry name" value="FADPNR"/>
</dbReference>
<evidence type="ECO:0000313" key="5">
    <source>
        <dbReference type="Proteomes" id="UP000231542"/>
    </source>
</evidence>
<comment type="caution">
    <text evidence="4">The sequence shown here is derived from an EMBL/GenBank/DDBJ whole genome shotgun (WGS) entry which is preliminary data.</text>
</comment>
<evidence type="ECO:0000256" key="2">
    <source>
        <dbReference type="ARBA" id="ARBA00023002"/>
    </source>
</evidence>
<dbReference type="EMBL" id="PEXU01000047">
    <property type="protein sequence ID" value="PIS42337.1"/>
    <property type="molecule type" value="Genomic_DNA"/>
</dbReference>
<accession>A0A2H0YV20</accession>
<dbReference type="Pfam" id="PF07992">
    <property type="entry name" value="Pyr_redox_2"/>
    <property type="match status" value="1"/>
</dbReference>
<evidence type="ECO:0000256" key="1">
    <source>
        <dbReference type="ARBA" id="ARBA00022630"/>
    </source>
</evidence>
<proteinExistence type="predicted"/>
<evidence type="ECO:0000259" key="3">
    <source>
        <dbReference type="Pfam" id="PF07992"/>
    </source>
</evidence>
<evidence type="ECO:0000313" key="4">
    <source>
        <dbReference type="EMBL" id="PIS42337.1"/>
    </source>
</evidence>
<keyword evidence="1" id="KW-0285">Flavoprotein</keyword>
<keyword evidence="2" id="KW-0560">Oxidoreductase</keyword>
<dbReference type="Gene3D" id="3.50.50.60">
    <property type="entry name" value="FAD/NAD(P)-binding domain"/>
    <property type="match status" value="2"/>
</dbReference>
<dbReference type="PRINTS" id="PR00469">
    <property type="entry name" value="PNDRDTASEII"/>
</dbReference>
<dbReference type="InterPro" id="IPR023753">
    <property type="entry name" value="FAD/NAD-binding_dom"/>
</dbReference>
<feature type="domain" description="FAD/NAD(P)-binding" evidence="3">
    <location>
        <begin position="4"/>
        <end position="290"/>
    </location>
</feature>
<dbReference type="PANTHER" id="PTHR48105">
    <property type="entry name" value="THIOREDOXIN REDUCTASE 1-RELATED-RELATED"/>
    <property type="match status" value="1"/>
</dbReference>
<reference evidence="4 5" key="1">
    <citation type="submission" date="2017-09" db="EMBL/GenBank/DDBJ databases">
        <title>Depth-based differentiation of microbial function through sediment-hosted aquifers and enrichment of novel symbionts in the deep terrestrial subsurface.</title>
        <authorList>
            <person name="Probst A.J."/>
            <person name="Ladd B."/>
            <person name="Jarett J.K."/>
            <person name="Geller-Mcgrath D.E."/>
            <person name="Sieber C.M."/>
            <person name="Emerson J.B."/>
            <person name="Anantharaman K."/>
            <person name="Thomas B.C."/>
            <person name="Malmstrom R."/>
            <person name="Stieglmeier M."/>
            <person name="Klingl A."/>
            <person name="Woyke T."/>
            <person name="Ryan C.M."/>
            <person name="Banfield J.F."/>
        </authorList>
    </citation>
    <scope>NUCLEOTIDE SEQUENCE [LARGE SCALE GENOMIC DNA]</scope>
    <source>
        <strain evidence="4">CG08_land_8_20_14_0_20_40_16</strain>
    </source>
</reference>